<evidence type="ECO:0000256" key="5">
    <source>
        <dbReference type="ARBA" id="ARBA00025738"/>
    </source>
</evidence>
<keyword evidence="7" id="KW-1133">Transmembrane helix</keyword>
<dbReference type="InterPro" id="IPR009283">
    <property type="entry name" value="Apyrase"/>
</dbReference>
<evidence type="ECO:0000256" key="1">
    <source>
        <dbReference type="ARBA" id="ARBA00001913"/>
    </source>
</evidence>
<name>A0ABD3WTV1_SINWO</name>
<feature type="binding site" evidence="6">
    <location>
        <position position="337"/>
    </location>
    <ligand>
        <name>Ca(2+)</name>
        <dbReference type="ChEBI" id="CHEBI:29108"/>
    </ligand>
</feature>
<comment type="caution">
    <text evidence="8">The sequence shown here is derived from an EMBL/GenBank/DDBJ whole genome shotgun (WGS) entry which is preliminary data.</text>
</comment>
<evidence type="ECO:0000256" key="2">
    <source>
        <dbReference type="ARBA" id="ARBA00022723"/>
    </source>
</evidence>
<feature type="binding site" evidence="6">
    <location>
        <position position="160"/>
    </location>
    <ligand>
        <name>Ca(2+)</name>
        <dbReference type="ChEBI" id="CHEBI:29108"/>
    </ligand>
</feature>
<feature type="transmembrane region" description="Helical" evidence="7">
    <location>
        <begin position="37"/>
        <end position="55"/>
    </location>
</feature>
<dbReference type="PANTHER" id="PTHR13023">
    <property type="entry name" value="APYRASE"/>
    <property type="match status" value="1"/>
</dbReference>
<evidence type="ECO:0000313" key="9">
    <source>
        <dbReference type="Proteomes" id="UP001634394"/>
    </source>
</evidence>
<dbReference type="InterPro" id="IPR036258">
    <property type="entry name" value="Apyrase_sf"/>
</dbReference>
<dbReference type="GO" id="GO:0046872">
    <property type="term" value="F:metal ion binding"/>
    <property type="evidence" value="ECO:0007669"/>
    <property type="project" value="UniProtKB-KW"/>
</dbReference>
<accession>A0ABD3WTV1</accession>
<evidence type="ECO:0008006" key="10">
    <source>
        <dbReference type="Google" id="ProtNLM"/>
    </source>
</evidence>
<keyword evidence="9" id="KW-1185">Reference proteome</keyword>
<evidence type="ECO:0000256" key="3">
    <source>
        <dbReference type="ARBA" id="ARBA00022801"/>
    </source>
</evidence>
<dbReference type="GO" id="GO:0016787">
    <property type="term" value="F:hydrolase activity"/>
    <property type="evidence" value="ECO:0007669"/>
    <property type="project" value="UniProtKB-KW"/>
</dbReference>
<sequence length="393" mass="45192">MKAASYPYAVHDWMKAIRTPTPYRVGNARFHLKPRNLAYGAMFATAVFILIYFFIPKTQRLKSFCYYGHDRVNGGNQYDFTYPLSRPLRTQVGYQYTIAVVSDLDTDSRSKMKPNTWISYLNYGNFSISDDQSHVEVNFNERPVILSSTLSQEGRGMELSELIVFNGKLYSVDDRTGVVYEILDNKVIPWVLLTDGSGRDIKGFKCEWATVKDERLFVGGLGKEWTSTEGEVINQNPQWVKSIGPVGDVTHLDWHKEYNAMRDKTGTNLPGYMIHESGMWSNIHQRWFFLPRRASMQRYDEKADERRASNVMIICDDDFHNIEIRYVGKKNPVRGFSSFKFVPGTNDNVIVALKSEEDDGKVASYIMVFTIEGKILLNETKIGDKKYEGIEFV</sequence>
<dbReference type="FunFam" id="2.120.10.100:FF:000001">
    <property type="entry name" value="Soluble calcium-activated nucleotidase 1"/>
    <property type="match status" value="1"/>
</dbReference>
<dbReference type="AlphaFoldDB" id="A0ABD3WTV1"/>
<proteinExistence type="inferred from homology"/>
<keyword evidence="4 6" id="KW-0106">Calcium</keyword>
<gene>
    <name evidence="8" type="ORF">ACJMK2_034963</name>
</gene>
<dbReference type="EMBL" id="JBJQND010000005">
    <property type="protein sequence ID" value="KAL3877227.1"/>
    <property type="molecule type" value="Genomic_DNA"/>
</dbReference>
<dbReference type="Gene3D" id="2.120.10.100">
    <property type="entry name" value="Apyrase"/>
    <property type="match status" value="1"/>
</dbReference>
<evidence type="ECO:0000256" key="6">
    <source>
        <dbReference type="PIRSR" id="PIRSR609283-1"/>
    </source>
</evidence>
<reference evidence="8 9" key="1">
    <citation type="submission" date="2024-11" db="EMBL/GenBank/DDBJ databases">
        <title>Chromosome-level genome assembly of the freshwater bivalve Anodonta woodiana.</title>
        <authorList>
            <person name="Chen X."/>
        </authorList>
    </citation>
    <scope>NUCLEOTIDE SEQUENCE [LARGE SCALE GENOMIC DNA]</scope>
    <source>
        <strain evidence="8">MN2024</strain>
        <tissue evidence="8">Gills</tissue>
    </source>
</reference>
<keyword evidence="3" id="KW-0378">Hydrolase</keyword>
<feature type="binding site" evidence="6">
    <location>
        <position position="161"/>
    </location>
    <ligand>
        <name>Ca(2+)</name>
        <dbReference type="ChEBI" id="CHEBI:29108"/>
    </ligand>
</feature>
<evidence type="ECO:0000256" key="4">
    <source>
        <dbReference type="ARBA" id="ARBA00022837"/>
    </source>
</evidence>
<comment type="cofactor">
    <cofactor evidence="1 6">
        <name>Ca(2+)</name>
        <dbReference type="ChEBI" id="CHEBI:29108"/>
    </cofactor>
</comment>
<feature type="binding site" evidence="6">
    <location>
        <position position="207"/>
    </location>
    <ligand>
        <name>Ca(2+)</name>
        <dbReference type="ChEBI" id="CHEBI:29108"/>
    </ligand>
</feature>
<organism evidence="8 9">
    <name type="scientific">Sinanodonta woodiana</name>
    <name type="common">Chinese pond mussel</name>
    <name type="synonym">Anodonta woodiana</name>
    <dbReference type="NCBI Taxonomy" id="1069815"/>
    <lineage>
        <taxon>Eukaryota</taxon>
        <taxon>Metazoa</taxon>
        <taxon>Spiralia</taxon>
        <taxon>Lophotrochozoa</taxon>
        <taxon>Mollusca</taxon>
        <taxon>Bivalvia</taxon>
        <taxon>Autobranchia</taxon>
        <taxon>Heteroconchia</taxon>
        <taxon>Palaeoheterodonta</taxon>
        <taxon>Unionida</taxon>
        <taxon>Unionoidea</taxon>
        <taxon>Unionidae</taxon>
        <taxon>Unioninae</taxon>
        <taxon>Sinanodonta</taxon>
    </lineage>
</organism>
<dbReference type="PANTHER" id="PTHR13023:SF3">
    <property type="entry name" value="SOLUBLE CALCIUM-ACTIVATED NUCLEOTIDASE 1"/>
    <property type="match status" value="1"/>
</dbReference>
<dbReference type="SUPFAM" id="SSF101887">
    <property type="entry name" value="Apyrase"/>
    <property type="match status" value="1"/>
</dbReference>
<dbReference type="Proteomes" id="UP001634394">
    <property type="component" value="Unassembled WGS sequence"/>
</dbReference>
<evidence type="ECO:0000313" key="8">
    <source>
        <dbReference type="EMBL" id="KAL3877227.1"/>
    </source>
</evidence>
<keyword evidence="7" id="KW-0812">Transmembrane</keyword>
<feature type="binding site" evidence="6">
    <location>
        <position position="276"/>
    </location>
    <ligand>
        <name>Ca(2+)</name>
        <dbReference type="ChEBI" id="CHEBI:29108"/>
    </ligand>
</feature>
<dbReference type="Pfam" id="PF06079">
    <property type="entry name" value="Apyrase"/>
    <property type="match status" value="1"/>
</dbReference>
<feature type="binding site" evidence="6">
    <location>
        <position position="388"/>
    </location>
    <ligand>
        <name>Ca(2+)</name>
        <dbReference type="ChEBI" id="CHEBI:29108"/>
    </ligand>
</feature>
<protein>
    <recommendedName>
        <fullName evidence="10">Soluble calcium-activated nucleotidase 1</fullName>
    </recommendedName>
</protein>
<keyword evidence="2 6" id="KW-0479">Metal-binding</keyword>
<comment type="similarity">
    <text evidence="5">Belongs to the apyrase family.</text>
</comment>
<evidence type="ECO:0000256" key="7">
    <source>
        <dbReference type="SAM" id="Phobius"/>
    </source>
</evidence>
<keyword evidence="7" id="KW-0472">Membrane</keyword>